<proteinExistence type="predicted"/>
<dbReference type="EMBL" id="CM023472">
    <property type="protein sequence ID" value="KAH7959684.1"/>
    <property type="molecule type" value="Genomic_DNA"/>
</dbReference>
<organism evidence="1 2">
    <name type="scientific">Dermacentor silvarum</name>
    <name type="common">Tick</name>
    <dbReference type="NCBI Taxonomy" id="543639"/>
    <lineage>
        <taxon>Eukaryota</taxon>
        <taxon>Metazoa</taxon>
        <taxon>Ecdysozoa</taxon>
        <taxon>Arthropoda</taxon>
        <taxon>Chelicerata</taxon>
        <taxon>Arachnida</taxon>
        <taxon>Acari</taxon>
        <taxon>Parasitiformes</taxon>
        <taxon>Ixodida</taxon>
        <taxon>Ixodoidea</taxon>
        <taxon>Ixodidae</taxon>
        <taxon>Rhipicephalinae</taxon>
        <taxon>Dermacentor</taxon>
    </lineage>
</organism>
<name>A0ACB8D5Z7_DERSI</name>
<evidence type="ECO:0000313" key="2">
    <source>
        <dbReference type="Proteomes" id="UP000821865"/>
    </source>
</evidence>
<protein>
    <submittedName>
        <fullName evidence="1">Uncharacterized protein</fullName>
    </submittedName>
</protein>
<accession>A0ACB8D5Z7</accession>
<keyword evidence="2" id="KW-1185">Reference proteome</keyword>
<comment type="caution">
    <text evidence="1">The sequence shown here is derived from an EMBL/GenBank/DDBJ whole genome shotgun (WGS) entry which is preliminary data.</text>
</comment>
<dbReference type="Proteomes" id="UP000821865">
    <property type="component" value="Chromosome 3"/>
</dbReference>
<sequence length="370" mass="42472">MEVGTNYSSLQTKELAAWMTSLGLDLNNLTSSEPFDPVDMLVRCSLDFGIPVLLTFSLKNVIMVNNKRLIMLELNDAYYTWTVYKTEALISSIMKLQTFYERTLQKYGVDKSRLAVIVSEIMKYEIEAWGLLRTLINYTDPNLLVNDENPEDVCYKHANRLMGYAITSRFYHSVISKNTLNEVREIASNIRKAYQAAFQSSSWMTGSVRETALKKIKKMRHHFGAVDATYVEKYYDYGTRDDAWLRRRLIKVLRPRQDVLNDTVDSENLGDLGGTTMAYSAFTSLPPSKRDITLPGVAMTANQLFFVGHCTPWCEKRTTNSPPWLAGYDRYPPGRSRCIVPLMNMPEFSDAFHCKQGSYMNPPNKCMFWT</sequence>
<evidence type="ECO:0000313" key="1">
    <source>
        <dbReference type="EMBL" id="KAH7959684.1"/>
    </source>
</evidence>
<reference evidence="1" key="1">
    <citation type="submission" date="2020-05" db="EMBL/GenBank/DDBJ databases">
        <title>Large-scale comparative analyses of tick genomes elucidate their genetic diversity and vector capacities.</title>
        <authorList>
            <person name="Jia N."/>
            <person name="Wang J."/>
            <person name="Shi W."/>
            <person name="Du L."/>
            <person name="Sun Y."/>
            <person name="Zhan W."/>
            <person name="Jiang J."/>
            <person name="Wang Q."/>
            <person name="Zhang B."/>
            <person name="Ji P."/>
            <person name="Sakyi L.B."/>
            <person name="Cui X."/>
            <person name="Yuan T."/>
            <person name="Jiang B."/>
            <person name="Yang W."/>
            <person name="Lam T.T.-Y."/>
            <person name="Chang Q."/>
            <person name="Ding S."/>
            <person name="Wang X."/>
            <person name="Zhu J."/>
            <person name="Ruan X."/>
            <person name="Zhao L."/>
            <person name="Wei J."/>
            <person name="Que T."/>
            <person name="Du C."/>
            <person name="Cheng J."/>
            <person name="Dai P."/>
            <person name="Han X."/>
            <person name="Huang E."/>
            <person name="Gao Y."/>
            <person name="Liu J."/>
            <person name="Shao H."/>
            <person name="Ye R."/>
            <person name="Li L."/>
            <person name="Wei W."/>
            <person name="Wang X."/>
            <person name="Wang C."/>
            <person name="Yang T."/>
            <person name="Huo Q."/>
            <person name="Li W."/>
            <person name="Guo W."/>
            <person name="Chen H."/>
            <person name="Zhou L."/>
            <person name="Ni X."/>
            <person name="Tian J."/>
            <person name="Zhou Y."/>
            <person name="Sheng Y."/>
            <person name="Liu T."/>
            <person name="Pan Y."/>
            <person name="Xia L."/>
            <person name="Li J."/>
            <person name="Zhao F."/>
            <person name="Cao W."/>
        </authorList>
    </citation>
    <scope>NUCLEOTIDE SEQUENCE</scope>
    <source>
        <strain evidence="1">Dsil-2018</strain>
    </source>
</reference>
<gene>
    <name evidence="1" type="ORF">HPB49_013041</name>
</gene>